<protein>
    <recommendedName>
        <fullName evidence="10">Odorant receptor</fullName>
    </recommendedName>
</protein>
<keyword evidence="3 10" id="KW-0716">Sensory transduction</keyword>
<accession>A0AA49X7W6</accession>
<dbReference type="InterPro" id="IPR004117">
    <property type="entry name" value="7tm6_olfct_rcpt"/>
</dbReference>
<feature type="transmembrane region" description="Helical" evidence="10">
    <location>
        <begin position="320"/>
        <end position="337"/>
    </location>
</feature>
<keyword evidence="5 10" id="KW-0552">Olfaction</keyword>
<keyword evidence="7 10" id="KW-0472">Membrane</keyword>
<keyword evidence="8 10" id="KW-0675">Receptor</keyword>
<dbReference type="Pfam" id="PF02949">
    <property type="entry name" value="7tm_6"/>
    <property type="match status" value="1"/>
</dbReference>
<dbReference type="GO" id="GO:0007165">
    <property type="term" value="P:signal transduction"/>
    <property type="evidence" value="ECO:0007669"/>
    <property type="project" value="UniProtKB-KW"/>
</dbReference>
<dbReference type="PANTHER" id="PTHR21137">
    <property type="entry name" value="ODORANT RECEPTOR"/>
    <property type="match status" value="1"/>
</dbReference>
<sequence length="412" mass="47472">MSAAFFHLNFKILKLSGLWVPDTRESNYNTLIFYNSVCITYSIIFFTLAELIALQESAKNLNDLIKNLNMSMSFILTSFKVLIWFYYRQPLLKITRLLEKNSSIFQDYDFDCRGVISKEKRFKDLWTKSFFLAATLVSVLAGFLSITETLTSAEKYVEFKNGTHYVYNQKLPYYSWVPFDQTSSKLAFVVAVVYQCLALLNCGYITVGLDMMFVALISFINAHFVMSRNAFRRLGTVCLKRLNTESTISNHLSKMLQKEYEVELRKCIKHLQMLIRICQTLEDIYSPLVLMQVLISLVVLCTCLYQVSSIPFGTKLLGNDLAYLLAIEMQVAVYCYVGSKLTHNALHIPTAIYESDWLNASLTFKKTMVITMMRMQKPMHITIGKFSPLTLNTFLTIGKMSYSIFTMLKSRN</sequence>
<feature type="transmembrane region" description="Helical" evidence="10">
    <location>
        <begin position="130"/>
        <end position="150"/>
    </location>
</feature>
<comment type="caution">
    <text evidence="10">Lacks conserved residue(s) required for the propagation of feature annotation.</text>
</comment>
<dbReference type="GO" id="GO:0004984">
    <property type="term" value="F:olfactory receptor activity"/>
    <property type="evidence" value="ECO:0007669"/>
    <property type="project" value="InterPro"/>
</dbReference>
<evidence type="ECO:0000256" key="1">
    <source>
        <dbReference type="ARBA" id="ARBA00004651"/>
    </source>
</evidence>
<comment type="similarity">
    <text evidence="10">Belongs to the insect chemoreceptor superfamily. Heteromeric odorant receptor channel (TC 1.A.69) family.</text>
</comment>
<keyword evidence="6 10" id="KW-1133">Transmembrane helix</keyword>
<reference evidence="11" key="1">
    <citation type="submission" date="2023-06" db="EMBL/GenBank/DDBJ databases">
        <authorList>
            <person name="Dong H."/>
            <person name="Yin J."/>
            <person name="Li K."/>
            <person name="Qu Y."/>
        </authorList>
    </citation>
    <scope>NUCLEOTIDE SEQUENCE</scope>
    <source>
        <tissue evidence="11">Antenna</tissue>
    </source>
</reference>
<comment type="subcellular location">
    <subcellularLocation>
        <location evidence="1 10">Cell membrane</location>
        <topology evidence="1 10">Multi-pass membrane protein</topology>
    </subcellularLocation>
</comment>
<dbReference type="PANTHER" id="PTHR21137:SF35">
    <property type="entry name" value="ODORANT RECEPTOR 19A-RELATED"/>
    <property type="match status" value="1"/>
</dbReference>
<feature type="transmembrane region" description="Helical" evidence="10">
    <location>
        <begin position="31"/>
        <end position="55"/>
    </location>
</feature>
<keyword evidence="2" id="KW-1003">Cell membrane</keyword>
<evidence type="ECO:0000256" key="8">
    <source>
        <dbReference type="ARBA" id="ARBA00023170"/>
    </source>
</evidence>
<evidence type="ECO:0000256" key="5">
    <source>
        <dbReference type="ARBA" id="ARBA00022725"/>
    </source>
</evidence>
<evidence type="ECO:0000256" key="6">
    <source>
        <dbReference type="ARBA" id="ARBA00022989"/>
    </source>
</evidence>
<organism evidence="11">
    <name type="scientific">Holotrichia parallela</name>
    <name type="common">Dark black chafer beetle</name>
    <name type="synonym">Pedinotrichia parallela</name>
    <dbReference type="NCBI Taxonomy" id="93412"/>
    <lineage>
        <taxon>Eukaryota</taxon>
        <taxon>Metazoa</taxon>
        <taxon>Ecdysozoa</taxon>
        <taxon>Arthropoda</taxon>
        <taxon>Hexapoda</taxon>
        <taxon>Insecta</taxon>
        <taxon>Pterygota</taxon>
        <taxon>Neoptera</taxon>
        <taxon>Endopterygota</taxon>
        <taxon>Coleoptera</taxon>
        <taxon>Polyphaga</taxon>
        <taxon>Scarabaeiformia</taxon>
        <taxon>Scarabaeidae</taxon>
        <taxon>Melolonthinae</taxon>
        <taxon>Holotrichia</taxon>
    </lineage>
</organism>
<dbReference type="GO" id="GO:0005549">
    <property type="term" value="F:odorant binding"/>
    <property type="evidence" value="ECO:0007669"/>
    <property type="project" value="InterPro"/>
</dbReference>
<keyword evidence="4 10" id="KW-0812">Transmembrane</keyword>
<feature type="transmembrane region" description="Helical" evidence="10">
    <location>
        <begin position="284"/>
        <end position="308"/>
    </location>
</feature>
<feature type="transmembrane region" description="Helical" evidence="10">
    <location>
        <begin position="212"/>
        <end position="231"/>
    </location>
</feature>
<evidence type="ECO:0000256" key="10">
    <source>
        <dbReference type="RuleBase" id="RU351113"/>
    </source>
</evidence>
<dbReference type="GO" id="GO:0005886">
    <property type="term" value="C:plasma membrane"/>
    <property type="evidence" value="ECO:0007669"/>
    <property type="project" value="UniProtKB-SubCell"/>
</dbReference>
<evidence type="ECO:0000256" key="4">
    <source>
        <dbReference type="ARBA" id="ARBA00022692"/>
    </source>
</evidence>
<dbReference type="EMBL" id="OR184132">
    <property type="protein sequence ID" value="WLK66404.1"/>
    <property type="molecule type" value="mRNA"/>
</dbReference>
<evidence type="ECO:0000256" key="7">
    <source>
        <dbReference type="ARBA" id="ARBA00023136"/>
    </source>
</evidence>
<evidence type="ECO:0000256" key="2">
    <source>
        <dbReference type="ARBA" id="ARBA00022475"/>
    </source>
</evidence>
<feature type="transmembrane region" description="Helical" evidence="10">
    <location>
        <begin position="67"/>
        <end position="87"/>
    </location>
</feature>
<evidence type="ECO:0000313" key="11">
    <source>
        <dbReference type="EMBL" id="WLK66404.1"/>
    </source>
</evidence>
<keyword evidence="9 10" id="KW-0807">Transducer</keyword>
<evidence type="ECO:0000256" key="9">
    <source>
        <dbReference type="ARBA" id="ARBA00023224"/>
    </source>
</evidence>
<name>A0AA49X7W6_HOLPA</name>
<dbReference type="AlphaFoldDB" id="A0AA49X7W6"/>
<evidence type="ECO:0000256" key="3">
    <source>
        <dbReference type="ARBA" id="ARBA00022606"/>
    </source>
</evidence>
<proteinExistence type="evidence at transcript level"/>